<evidence type="ECO:0000313" key="1">
    <source>
        <dbReference type="EMBL" id="MBW91451.1"/>
    </source>
</evidence>
<name>A0A2P2JDA0_RHIMU</name>
<proteinExistence type="predicted"/>
<dbReference type="AlphaFoldDB" id="A0A2P2JDA0"/>
<sequence>MDIKGVYNVKHEISTSFQHELWPLDEIDPKKGRWSYSRLLRIQFCEY</sequence>
<dbReference type="EMBL" id="GGEC01010968">
    <property type="protein sequence ID" value="MBW91451.1"/>
    <property type="molecule type" value="Transcribed_RNA"/>
</dbReference>
<protein>
    <submittedName>
        <fullName evidence="1">Uncharacterized protein</fullName>
    </submittedName>
</protein>
<accession>A0A2P2JDA0</accession>
<organism evidence="1">
    <name type="scientific">Rhizophora mucronata</name>
    <name type="common">Asiatic mangrove</name>
    <dbReference type="NCBI Taxonomy" id="61149"/>
    <lineage>
        <taxon>Eukaryota</taxon>
        <taxon>Viridiplantae</taxon>
        <taxon>Streptophyta</taxon>
        <taxon>Embryophyta</taxon>
        <taxon>Tracheophyta</taxon>
        <taxon>Spermatophyta</taxon>
        <taxon>Magnoliopsida</taxon>
        <taxon>eudicotyledons</taxon>
        <taxon>Gunneridae</taxon>
        <taxon>Pentapetalae</taxon>
        <taxon>rosids</taxon>
        <taxon>fabids</taxon>
        <taxon>Malpighiales</taxon>
        <taxon>Rhizophoraceae</taxon>
        <taxon>Rhizophora</taxon>
    </lineage>
</organism>
<reference evidence="1" key="1">
    <citation type="submission" date="2018-02" db="EMBL/GenBank/DDBJ databases">
        <title>Rhizophora mucronata_Transcriptome.</title>
        <authorList>
            <person name="Meera S.P."/>
            <person name="Sreeshan A."/>
            <person name="Augustine A."/>
        </authorList>
    </citation>
    <scope>NUCLEOTIDE SEQUENCE</scope>
    <source>
        <tissue evidence="1">Leaf</tissue>
    </source>
</reference>